<dbReference type="GO" id="GO:0005739">
    <property type="term" value="C:mitochondrion"/>
    <property type="evidence" value="ECO:0007669"/>
    <property type="project" value="TreeGrafter"/>
</dbReference>
<dbReference type="EMBL" id="LN483165">
    <property type="protein sequence ID" value="CDZ96671.1"/>
    <property type="molecule type" value="Genomic_DNA"/>
</dbReference>
<dbReference type="Pfam" id="PF10558">
    <property type="entry name" value="MTP18"/>
    <property type="match status" value="1"/>
</dbReference>
<comment type="similarity">
    <text evidence="1">Belongs to the MTFP1 family.</text>
</comment>
<organism evidence="4">
    <name type="scientific">Phaffia rhodozyma</name>
    <name type="common">Yeast</name>
    <name type="synonym">Xanthophyllomyces dendrorhous</name>
    <dbReference type="NCBI Taxonomy" id="264483"/>
    <lineage>
        <taxon>Eukaryota</taxon>
        <taxon>Fungi</taxon>
        <taxon>Dikarya</taxon>
        <taxon>Basidiomycota</taxon>
        <taxon>Agaricomycotina</taxon>
        <taxon>Tremellomycetes</taxon>
        <taxon>Cystofilobasidiales</taxon>
        <taxon>Mrakiaceae</taxon>
        <taxon>Phaffia</taxon>
    </lineage>
</organism>
<protein>
    <recommendedName>
        <fullName evidence="2">Mitochondrial fission process protein 1</fullName>
    </recommendedName>
    <alternativeName>
        <fullName evidence="3">Mitochondrial 18 kDa protein</fullName>
    </alternativeName>
</protein>
<evidence type="ECO:0000313" key="4">
    <source>
        <dbReference type="EMBL" id="CDZ96671.1"/>
    </source>
</evidence>
<sequence>MSTNTDKIVKAAEDYKKAGEAKIQQGEKAAEGKLDDLVKEDFDTTDSDLRYAAYGNRLRTALRAGTRYVAYTSDVGESFRPVVPPWVVTAGYGVSWAYLIGDVSYETYKAKKHGPNALEAANFSETTRLSLLASKRAVFQGVASMALPAFTIHTVVKQSGRLFVNVKNPRLKTWGPTLTGLAVVPLLPYLFDEPVEHATDYAWKKLEGYLASAPPSGSVPELKKEL</sequence>
<dbReference type="PANTHER" id="PTHR11001:SF2">
    <property type="entry name" value="MITOCHONDRIAL FISSION PROCESS PROTEIN 1"/>
    <property type="match status" value="1"/>
</dbReference>
<accession>A0A0F7SEE1</accession>
<dbReference type="AlphaFoldDB" id="A0A0F7SEE1"/>
<evidence type="ECO:0000256" key="2">
    <source>
        <dbReference type="ARBA" id="ARBA00017835"/>
    </source>
</evidence>
<dbReference type="PANTHER" id="PTHR11001">
    <property type="entry name" value="MITOCHONDRIAL FISSION PROCESS PROTEIN 1"/>
    <property type="match status" value="1"/>
</dbReference>
<proteinExistence type="inferred from homology"/>
<evidence type="ECO:0000256" key="1">
    <source>
        <dbReference type="ARBA" id="ARBA00009224"/>
    </source>
</evidence>
<dbReference type="GO" id="GO:0000266">
    <property type="term" value="P:mitochondrial fission"/>
    <property type="evidence" value="ECO:0007669"/>
    <property type="project" value="TreeGrafter"/>
</dbReference>
<reference evidence="4" key="1">
    <citation type="submission" date="2014-08" db="EMBL/GenBank/DDBJ databases">
        <authorList>
            <person name="Sharma Rahul"/>
            <person name="Thines Marco"/>
        </authorList>
    </citation>
    <scope>NUCLEOTIDE SEQUENCE</scope>
</reference>
<dbReference type="InterPro" id="IPR019560">
    <property type="entry name" value="Mitochondrial_18_kDa_protein"/>
</dbReference>
<evidence type="ECO:0000256" key="3">
    <source>
        <dbReference type="ARBA" id="ARBA00029631"/>
    </source>
</evidence>
<name>A0A0F7SEE1_PHARH</name>